<dbReference type="AlphaFoldDB" id="A0AAU8N771"/>
<evidence type="ECO:0008006" key="2">
    <source>
        <dbReference type="Google" id="ProtNLM"/>
    </source>
</evidence>
<sequence length="281" mass="31449">MTHYSGKERSEMLAVLESFFVTSIIEADEASEYAFSVSDLLHEEKRDLILSEQARQQGLELGGAGSIAVGTLFAKRYSVWVMAVISACSLYDTLLNTGEDVIRFELNGTGGMRYETRVERRLHPGLELKSGGDMGSSGHFLVQRSTEIRWIRDRLQQHLIRIFQSAAAATGANIRVMNALVAHNVQQLILRMTGDQAIWKTDERLALIHHDAGVWLAPTKENSFAARLQCFEHPEWQGPTFLIRPYCCLAYQVGKGDSAAHGYCSSCPKLDTAERLRMLLK</sequence>
<dbReference type="EMBL" id="CP159992">
    <property type="protein sequence ID" value="XCP92820.1"/>
    <property type="molecule type" value="Genomic_DNA"/>
</dbReference>
<organism evidence="1">
    <name type="scientific">Paenibacillus sp. AN1007</name>
    <dbReference type="NCBI Taxonomy" id="3151385"/>
    <lineage>
        <taxon>Bacteria</taxon>
        <taxon>Bacillati</taxon>
        <taxon>Bacillota</taxon>
        <taxon>Bacilli</taxon>
        <taxon>Bacillales</taxon>
        <taxon>Paenibacillaceae</taxon>
        <taxon>Paenibacillus</taxon>
    </lineage>
</organism>
<proteinExistence type="predicted"/>
<name>A0AAU8N771_9BACL</name>
<reference evidence="1" key="1">
    <citation type="submission" date="2024-05" db="EMBL/GenBank/DDBJ databases">
        <title>Draft genome assemblies of 36 bacteria isolated from hibernating arctic ground squirrels.</title>
        <authorList>
            <person name="McKee H."/>
            <person name="Mullen L."/>
            <person name="Drown D.M."/>
            <person name="Duddleston K.N."/>
        </authorList>
    </citation>
    <scope>NUCLEOTIDE SEQUENCE</scope>
    <source>
        <strain evidence="1">AN1007</strain>
    </source>
</reference>
<gene>
    <name evidence="1" type="ORF">ABXS70_16370</name>
</gene>
<evidence type="ECO:0000313" key="1">
    <source>
        <dbReference type="EMBL" id="XCP92820.1"/>
    </source>
</evidence>
<protein>
    <recommendedName>
        <fullName evidence="2">Ferric siderophore reductase C-terminal domain-containing protein</fullName>
    </recommendedName>
</protein>
<dbReference type="RefSeq" id="WP_366289191.1">
    <property type="nucleotide sequence ID" value="NZ_CP159992.1"/>
</dbReference>
<accession>A0AAU8N771</accession>